<dbReference type="NCBIfam" id="TIGR00380">
    <property type="entry name" value="cobal_cbiB"/>
    <property type="match status" value="1"/>
</dbReference>
<evidence type="ECO:0000256" key="9">
    <source>
        <dbReference type="HAMAP-Rule" id="MF_00024"/>
    </source>
</evidence>
<evidence type="ECO:0000313" key="10">
    <source>
        <dbReference type="EMBL" id="RGS41785.1"/>
    </source>
</evidence>
<comment type="caution">
    <text evidence="9">Lacks conserved residue(s) required for the propagation of feature annotation.</text>
</comment>
<comment type="similarity">
    <text evidence="3 9">Belongs to the CobD/CbiB family.</text>
</comment>
<dbReference type="GO" id="GO:0048472">
    <property type="term" value="F:threonine-phosphate decarboxylase activity"/>
    <property type="evidence" value="ECO:0007669"/>
    <property type="project" value="InterPro"/>
</dbReference>
<accession>A0A395VDP2</accession>
<comment type="function">
    <text evidence="9">Converts cobyric acid to cobinamide by the addition of aminopropanol on the F carboxylic group.</text>
</comment>
<reference evidence="10 11" key="1">
    <citation type="submission" date="2018-08" db="EMBL/GenBank/DDBJ databases">
        <title>A genome reference for cultivated species of the human gut microbiota.</title>
        <authorList>
            <person name="Zou Y."/>
            <person name="Xue W."/>
            <person name="Luo G."/>
        </authorList>
    </citation>
    <scope>NUCLEOTIDE SEQUENCE [LARGE SCALE GENOMIC DNA]</scope>
    <source>
        <strain evidence="10 11">AF22-12AC</strain>
    </source>
</reference>
<dbReference type="Proteomes" id="UP000266172">
    <property type="component" value="Unassembled WGS sequence"/>
</dbReference>
<evidence type="ECO:0000256" key="7">
    <source>
        <dbReference type="ARBA" id="ARBA00022989"/>
    </source>
</evidence>
<dbReference type="PANTHER" id="PTHR34308">
    <property type="entry name" value="COBALAMIN BIOSYNTHESIS PROTEIN CBIB"/>
    <property type="match status" value="1"/>
</dbReference>
<dbReference type="PANTHER" id="PTHR34308:SF1">
    <property type="entry name" value="COBALAMIN BIOSYNTHESIS PROTEIN CBIB"/>
    <property type="match status" value="1"/>
</dbReference>
<dbReference type="UniPathway" id="UPA00148"/>
<dbReference type="EMBL" id="QRVL01000001">
    <property type="protein sequence ID" value="RGS41785.1"/>
    <property type="molecule type" value="Genomic_DNA"/>
</dbReference>
<proteinExistence type="inferred from homology"/>
<evidence type="ECO:0000256" key="5">
    <source>
        <dbReference type="ARBA" id="ARBA00022573"/>
    </source>
</evidence>
<dbReference type="RefSeq" id="WP_118096009.1">
    <property type="nucleotide sequence ID" value="NZ_QRVL01000001.1"/>
</dbReference>
<name>A0A395VDP2_9FIRM</name>
<comment type="subcellular location">
    <subcellularLocation>
        <location evidence="1 9">Cell membrane</location>
        <topology evidence="1 9">Multi-pass membrane protein</topology>
    </subcellularLocation>
</comment>
<feature type="transmembrane region" description="Helical" evidence="9">
    <location>
        <begin position="306"/>
        <end position="329"/>
    </location>
</feature>
<keyword evidence="4 9" id="KW-1003">Cell membrane</keyword>
<comment type="pathway">
    <text evidence="2 9">Cofactor biosynthesis; adenosylcobalamin biosynthesis.</text>
</comment>
<dbReference type="InterPro" id="IPR004485">
    <property type="entry name" value="Cobalamin_biosynth_CobD/CbiB"/>
</dbReference>
<keyword evidence="7 9" id="KW-1133">Transmembrane helix</keyword>
<dbReference type="GO" id="GO:0015420">
    <property type="term" value="F:ABC-type vitamin B12 transporter activity"/>
    <property type="evidence" value="ECO:0007669"/>
    <property type="project" value="UniProtKB-UniRule"/>
</dbReference>
<evidence type="ECO:0000256" key="1">
    <source>
        <dbReference type="ARBA" id="ARBA00004651"/>
    </source>
</evidence>
<organism evidence="10 11">
    <name type="scientific">Roseburia hominis</name>
    <dbReference type="NCBI Taxonomy" id="301301"/>
    <lineage>
        <taxon>Bacteria</taxon>
        <taxon>Bacillati</taxon>
        <taxon>Bacillota</taxon>
        <taxon>Clostridia</taxon>
        <taxon>Lachnospirales</taxon>
        <taxon>Lachnospiraceae</taxon>
        <taxon>Roseburia</taxon>
    </lineage>
</organism>
<comment type="caution">
    <text evidence="10">The sequence shown here is derived from an EMBL/GenBank/DDBJ whole genome shotgun (WGS) entry which is preliminary data.</text>
</comment>
<evidence type="ECO:0000256" key="8">
    <source>
        <dbReference type="ARBA" id="ARBA00023136"/>
    </source>
</evidence>
<evidence type="ECO:0000256" key="2">
    <source>
        <dbReference type="ARBA" id="ARBA00004953"/>
    </source>
</evidence>
<feature type="transmembrane region" description="Helical" evidence="9">
    <location>
        <begin position="64"/>
        <end position="84"/>
    </location>
</feature>
<protein>
    <recommendedName>
        <fullName evidence="9">Cobalamin biosynthesis protein CobD</fullName>
    </recommendedName>
</protein>
<feature type="transmembrane region" description="Helical" evidence="9">
    <location>
        <begin position="6"/>
        <end position="26"/>
    </location>
</feature>
<dbReference type="GO" id="GO:0005886">
    <property type="term" value="C:plasma membrane"/>
    <property type="evidence" value="ECO:0007669"/>
    <property type="project" value="UniProtKB-SubCell"/>
</dbReference>
<evidence type="ECO:0000256" key="3">
    <source>
        <dbReference type="ARBA" id="ARBA00006263"/>
    </source>
</evidence>
<dbReference type="AlphaFoldDB" id="A0A395VDP2"/>
<keyword evidence="6 9" id="KW-0812">Transmembrane</keyword>
<dbReference type="Pfam" id="PF03186">
    <property type="entry name" value="CobD_Cbib"/>
    <property type="match status" value="1"/>
</dbReference>
<gene>
    <name evidence="9 10" type="primary">cobD</name>
    <name evidence="10" type="ORF">DWX93_00085</name>
</gene>
<dbReference type="GO" id="GO:0009236">
    <property type="term" value="P:cobalamin biosynthetic process"/>
    <property type="evidence" value="ECO:0007669"/>
    <property type="project" value="UniProtKB-UniRule"/>
</dbReference>
<evidence type="ECO:0000256" key="4">
    <source>
        <dbReference type="ARBA" id="ARBA00022475"/>
    </source>
</evidence>
<dbReference type="HAMAP" id="MF_00024">
    <property type="entry name" value="CobD_CbiB"/>
    <property type="match status" value="1"/>
</dbReference>
<keyword evidence="5 9" id="KW-0169">Cobalamin biosynthesis</keyword>
<sequence>MLSVYHMAAFTIGFVMDLLFGDPYWLPHPIRWIGRLIGWLDRKLLGETDGAVRDEAAERKKGRWLVAFVLLLVFFFAAVVLFAAYQIHPAAGIIAESIMTYQMLATKCLKTESMKVYRRLSEHDLRGARKAVSMIVGRDTERLDEEGVAKAAIETVAENASDGVIAPMFYLALFGPVGGFSYKAVNTMDSMVGYKNDRYHAFGTAAAKLDDVVNFIPARISAMLMILSCCFLGKEFDQKNAMKIFKRDRYQHASPNSAQTEAACAGALGIRLAGDASYFGKIVKKPYIGDPLRAVETEDIRRANRLLYGMAFLGWGICMAVWLCVTAIVW</sequence>
<evidence type="ECO:0000256" key="6">
    <source>
        <dbReference type="ARBA" id="ARBA00022692"/>
    </source>
</evidence>
<keyword evidence="8 9" id="KW-0472">Membrane</keyword>
<evidence type="ECO:0000313" key="11">
    <source>
        <dbReference type="Proteomes" id="UP000266172"/>
    </source>
</evidence>